<protein>
    <submittedName>
        <fullName evidence="1">Uncharacterized protein</fullName>
    </submittedName>
</protein>
<dbReference type="Proteomes" id="UP000663854">
    <property type="component" value="Unassembled WGS sequence"/>
</dbReference>
<proteinExistence type="predicted"/>
<evidence type="ECO:0000313" key="7">
    <source>
        <dbReference type="Proteomes" id="UP000663854"/>
    </source>
</evidence>
<dbReference type="OrthoDB" id="9994047at2759"/>
<dbReference type="Proteomes" id="UP000663870">
    <property type="component" value="Unassembled WGS sequence"/>
</dbReference>
<dbReference type="Proteomes" id="UP000663864">
    <property type="component" value="Unassembled WGS sequence"/>
</dbReference>
<accession>A0A813PB89</accession>
<evidence type="ECO:0000313" key="3">
    <source>
        <dbReference type="EMBL" id="CAF0941341.1"/>
    </source>
</evidence>
<dbReference type="EMBL" id="CAJOBD010004053">
    <property type="protein sequence ID" value="CAF3978395.1"/>
    <property type="molecule type" value="Genomic_DNA"/>
</dbReference>
<dbReference type="Proteomes" id="UP000663823">
    <property type="component" value="Unassembled WGS sequence"/>
</dbReference>
<reference evidence="1" key="1">
    <citation type="submission" date="2021-02" db="EMBL/GenBank/DDBJ databases">
        <authorList>
            <person name="Nowell W R."/>
        </authorList>
    </citation>
    <scope>NUCLEOTIDE SEQUENCE</scope>
</reference>
<evidence type="ECO:0000313" key="8">
    <source>
        <dbReference type="Proteomes" id="UP000663870"/>
    </source>
</evidence>
<evidence type="ECO:0000313" key="5">
    <source>
        <dbReference type="EMBL" id="CAF3748621.1"/>
    </source>
</evidence>
<keyword evidence="8" id="KW-1185">Reference proteome</keyword>
<gene>
    <name evidence="6" type="ORF">JBS370_LOCUS25037</name>
    <name evidence="4" type="ORF">JXQ802_LOCUS24758</name>
    <name evidence="5" type="ORF">OTI717_LOCUS15448</name>
    <name evidence="1" type="ORF">PYM288_LOCUS2041</name>
    <name evidence="2" type="ORF">RFH988_LOCUS8172</name>
    <name evidence="3" type="ORF">ZHD862_LOCUS9484</name>
</gene>
<evidence type="ECO:0000313" key="4">
    <source>
        <dbReference type="EMBL" id="CAF1207466.1"/>
    </source>
</evidence>
<comment type="caution">
    <text evidence="1">The sequence shown here is derived from an EMBL/GenBank/DDBJ whole genome shotgun (WGS) entry which is preliminary data.</text>
</comment>
<evidence type="ECO:0000313" key="1">
    <source>
        <dbReference type="EMBL" id="CAF0750203.1"/>
    </source>
</evidence>
<evidence type="ECO:0000313" key="6">
    <source>
        <dbReference type="EMBL" id="CAF3978395.1"/>
    </source>
</evidence>
<name>A0A813PB89_9BILA</name>
<dbReference type="Proteomes" id="UP000663882">
    <property type="component" value="Unassembled WGS sequence"/>
</dbReference>
<dbReference type="EMBL" id="CAJNOH010000013">
    <property type="protein sequence ID" value="CAF0750203.1"/>
    <property type="molecule type" value="Genomic_DNA"/>
</dbReference>
<dbReference type="EMBL" id="CAJNOT010000324">
    <property type="protein sequence ID" value="CAF0941341.1"/>
    <property type="molecule type" value="Genomic_DNA"/>
</dbReference>
<dbReference type="EMBL" id="CAJOAX010001826">
    <property type="protein sequence ID" value="CAF3748621.1"/>
    <property type="molecule type" value="Genomic_DNA"/>
</dbReference>
<organism evidence="1 7">
    <name type="scientific">Rotaria sordida</name>
    <dbReference type="NCBI Taxonomy" id="392033"/>
    <lineage>
        <taxon>Eukaryota</taxon>
        <taxon>Metazoa</taxon>
        <taxon>Spiralia</taxon>
        <taxon>Gnathifera</taxon>
        <taxon>Rotifera</taxon>
        <taxon>Eurotatoria</taxon>
        <taxon>Bdelloidea</taxon>
        <taxon>Philodinida</taxon>
        <taxon>Philodinidae</taxon>
        <taxon>Rotaria</taxon>
    </lineage>
</organism>
<evidence type="ECO:0000313" key="2">
    <source>
        <dbReference type="EMBL" id="CAF0884995.1"/>
    </source>
</evidence>
<dbReference type="EMBL" id="CAJNOO010000271">
    <property type="protein sequence ID" value="CAF0884995.1"/>
    <property type="molecule type" value="Genomic_DNA"/>
</dbReference>
<sequence>MESSMNASPLLNHAIKIRGKNGELRKKITLLQNDIQLIEKDILTLTNTYDDLVEQCGILREKQTDRKKDLLLEEYQNKFNAYIHDIENYLNNKEWNISSNENTEISPPKPSPSVEIDNKIEELPVQTLNDDLNQQLASVENWLMESAVTDVNKQCPIITEHQNTNDGTDDLYQDLIFPTLSDDLSTKSEEIHFDENNHQEQFVTTISSENSKQEQQQQRPDKNQRRFALMRQLAEKSNKAVTRKLK</sequence>
<dbReference type="AlphaFoldDB" id="A0A813PB89"/>
<dbReference type="EMBL" id="CAJNOL010000814">
    <property type="protein sequence ID" value="CAF1207466.1"/>
    <property type="molecule type" value="Genomic_DNA"/>
</dbReference>
<dbReference type="Proteomes" id="UP000663836">
    <property type="component" value="Unassembled WGS sequence"/>
</dbReference>